<dbReference type="AlphaFoldDB" id="H5TLK3"/>
<dbReference type="EMBL" id="BAFB01000105">
    <property type="protein sequence ID" value="GAB34361.1"/>
    <property type="molecule type" value="Genomic_DNA"/>
</dbReference>
<accession>H5TLK3</accession>
<comment type="caution">
    <text evidence="1">The sequence shown here is derived from an EMBL/GenBank/DDBJ whole genome shotgun (WGS) entry which is preliminary data.</text>
</comment>
<dbReference type="CDD" id="cd07821">
    <property type="entry name" value="PYR_PYL_RCAR_like"/>
    <property type="match status" value="1"/>
</dbReference>
<dbReference type="InterPro" id="IPR023393">
    <property type="entry name" value="START-like_dom_sf"/>
</dbReference>
<dbReference type="InterPro" id="IPR019587">
    <property type="entry name" value="Polyketide_cyclase/dehydratase"/>
</dbReference>
<dbReference type="STRING" id="1108044.GOOTI_105_00260"/>
<name>H5TLK3_GORO1</name>
<evidence type="ECO:0008006" key="3">
    <source>
        <dbReference type="Google" id="ProtNLM"/>
    </source>
</evidence>
<dbReference type="SUPFAM" id="SSF55961">
    <property type="entry name" value="Bet v1-like"/>
    <property type="match status" value="1"/>
</dbReference>
<keyword evidence="2" id="KW-1185">Reference proteome</keyword>
<reference evidence="1" key="1">
    <citation type="submission" date="2012-02" db="EMBL/GenBank/DDBJ databases">
        <title>Whole genome shotgun sequence of Gordonia otitidis NBRC 100426.</title>
        <authorList>
            <person name="Yoshida I."/>
            <person name="Hosoyama A."/>
            <person name="Tsuchikane K."/>
            <person name="Katsumata H."/>
            <person name="Yamazaki S."/>
            <person name="Fujita N."/>
        </authorList>
    </citation>
    <scope>NUCLEOTIDE SEQUENCE [LARGE SCALE GENOMIC DNA]</scope>
    <source>
        <strain evidence="1">NBRC 100426</strain>
    </source>
</reference>
<gene>
    <name evidence="1" type="ORF">GOOTI_105_00260</name>
</gene>
<proteinExistence type="predicted"/>
<evidence type="ECO:0000313" key="2">
    <source>
        <dbReference type="Proteomes" id="UP000005038"/>
    </source>
</evidence>
<evidence type="ECO:0000313" key="1">
    <source>
        <dbReference type="EMBL" id="GAB34361.1"/>
    </source>
</evidence>
<dbReference type="Gene3D" id="3.30.530.20">
    <property type="match status" value="1"/>
</dbReference>
<dbReference type="RefSeq" id="WP_007238598.1">
    <property type="nucleotide sequence ID" value="NZ_BAFB01000105.1"/>
</dbReference>
<sequence>MQTIVVDKMIGAPISDVFDAFVDHERLADLPVVLSARVDVPGVTEKNGLGAVRVVNGGVITLREEVTAFERPHLMEYAIRRSRPALEHTLGRVEFTEVAGGTRVVWTSAFELNNRILRVVEPAFAAGFHLVFVTVLRQTAKRAKALPR</sequence>
<organism evidence="1 2">
    <name type="scientific">Gordonia otitidis (strain DSM 44809 / CCUG 52243 / JCM 12355 / NBRC 100426 / IFM 10032)</name>
    <dbReference type="NCBI Taxonomy" id="1108044"/>
    <lineage>
        <taxon>Bacteria</taxon>
        <taxon>Bacillati</taxon>
        <taxon>Actinomycetota</taxon>
        <taxon>Actinomycetes</taxon>
        <taxon>Mycobacteriales</taxon>
        <taxon>Gordoniaceae</taxon>
        <taxon>Gordonia</taxon>
    </lineage>
</organism>
<dbReference type="OrthoDB" id="4545830at2"/>
<protein>
    <recommendedName>
        <fullName evidence="3">Polyketide cyclase/dehydrase</fullName>
    </recommendedName>
</protein>
<dbReference type="Pfam" id="PF10604">
    <property type="entry name" value="Polyketide_cyc2"/>
    <property type="match status" value="1"/>
</dbReference>
<dbReference type="Proteomes" id="UP000005038">
    <property type="component" value="Unassembled WGS sequence"/>
</dbReference>